<dbReference type="STRING" id="735517.SAMN05444272_1295"/>
<dbReference type="PANTHER" id="PTHR38011">
    <property type="entry name" value="DIHYDROFOLATE REDUCTASE FAMILY PROTEIN (AFU_ORTHOLOGUE AFUA_8G06820)"/>
    <property type="match status" value="1"/>
</dbReference>
<evidence type="ECO:0000313" key="17">
    <source>
        <dbReference type="EMBL" id="SHL71555.1"/>
    </source>
</evidence>
<feature type="binding site" evidence="15">
    <location>
        <position position="83"/>
    </location>
    <ligand>
        <name>Zn(2+)</name>
        <dbReference type="ChEBI" id="CHEBI:29105"/>
        <note>catalytic</note>
    </ligand>
</feature>
<feature type="binding site" evidence="14">
    <location>
        <begin position="296"/>
        <end position="302"/>
    </location>
    <ligand>
        <name>NADP(+)</name>
        <dbReference type="ChEBI" id="CHEBI:58349"/>
    </ligand>
</feature>
<comment type="catalytic activity">
    <reaction evidence="12">
        <text>5-amino-6-(5-phospho-D-ribitylamino)uracil + NADP(+) = 5-amino-6-(5-phospho-D-ribosylamino)uracil + NADPH + H(+)</text>
        <dbReference type="Rhea" id="RHEA:17845"/>
        <dbReference type="ChEBI" id="CHEBI:15378"/>
        <dbReference type="ChEBI" id="CHEBI:57783"/>
        <dbReference type="ChEBI" id="CHEBI:58349"/>
        <dbReference type="ChEBI" id="CHEBI:58421"/>
        <dbReference type="ChEBI" id="CHEBI:58453"/>
        <dbReference type="EC" id="1.1.1.193"/>
    </reaction>
</comment>
<evidence type="ECO:0000313" key="18">
    <source>
        <dbReference type="Proteomes" id="UP000186002"/>
    </source>
</evidence>
<dbReference type="EC" id="1.1.1.193" evidence="12"/>
<comment type="pathway">
    <text evidence="3 12">Cofactor biosynthesis; riboflavin biosynthesis; 5-amino-6-(D-ribitylamino)uracil from GTP: step 3/4.</text>
</comment>
<keyword evidence="9 12" id="KW-0521">NADP</keyword>
<dbReference type="EMBL" id="FRBW01000001">
    <property type="protein sequence ID" value="SHL71555.1"/>
    <property type="molecule type" value="Genomic_DNA"/>
</dbReference>
<name>A0A1M7CWI5_9HYPH</name>
<dbReference type="PIRSF" id="PIRSF006769">
    <property type="entry name" value="RibD"/>
    <property type="match status" value="1"/>
</dbReference>
<reference evidence="17 18" key="1">
    <citation type="submission" date="2016-11" db="EMBL/GenBank/DDBJ databases">
        <authorList>
            <person name="Jaros S."/>
            <person name="Januszkiewicz K."/>
            <person name="Wedrychowicz H."/>
        </authorList>
    </citation>
    <scope>NUCLEOTIDE SEQUENCE [LARGE SCALE GENOMIC DNA]</scope>
    <source>
        <strain evidence="17 18">DSM 22153</strain>
    </source>
</reference>
<dbReference type="GO" id="GO:0009231">
    <property type="term" value="P:riboflavin biosynthetic process"/>
    <property type="evidence" value="ECO:0007669"/>
    <property type="project" value="UniProtKB-UniPathway"/>
</dbReference>
<dbReference type="CDD" id="cd01284">
    <property type="entry name" value="Riboflavin_deaminase-reductase"/>
    <property type="match status" value="1"/>
</dbReference>
<dbReference type="Gene3D" id="3.40.430.10">
    <property type="entry name" value="Dihydrofolate Reductase, subunit A"/>
    <property type="match status" value="1"/>
</dbReference>
<dbReference type="SUPFAM" id="SSF53927">
    <property type="entry name" value="Cytidine deaminase-like"/>
    <property type="match status" value="1"/>
</dbReference>
<proteinExistence type="inferred from homology"/>
<dbReference type="GO" id="GO:0008270">
    <property type="term" value="F:zinc ion binding"/>
    <property type="evidence" value="ECO:0007669"/>
    <property type="project" value="InterPro"/>
</dbReference>
<evidence type="ECO:0000256" key="11">
    <source>
        <dbReference type="ARBA" id="ARBA00023268"/>
    </source>
</evidence>
<dbReference type="InterPro" id="IPR050765">
    <property type="entry name" value="Riboflavin_Biosynth_HTPR"/>
</dbReference>
<dbReference type="Pfam" id="PF01872">
    <property type="entry name" value="RibD_C"/>
    <property type="match status" value="1"/>
</dbReference>
<evidence type="ECO:0000256" key="5">
    <source>
        <dbReference type="ARBA" id="ARBA00007417"/>
    </source>
</evidence>
<dbReference type="GO" id="GO:0008703">
    <property type="term" value="F:5-amino-6-(5-phosphoribosylamino)uracil reductase activity"/>
    <property type="evidence" value="ECO:0007669"/>
    <property type="project" value="UniProtKB-EC"/>
</dbReference>
<comment type="pathway">
    <text evidence="2 12">Cofactor biosynthesis; riboflavin biosynthesis; 5-amino-6-(D-ribitylamino)uracil from GTP: step 2/4.</text>
</comment>
<dbReference type="AlphaFoldDB" id="A0A1M7CWI5"/>
<comment type="catalytic activity">
    <reaction evidence="12">
        <text>2,5-diamino-6-hydroxy-4-(5-phosphoribosylamino)-pyrimidine + H2O + H(+) = 5-amino-6-(5-phospho-D-ribosylamino)uracil + NH4(+)</text>
        <dbReference type="Rhea" id="RHEA:21868"/>
        <dbReference type="ChEBI" id="CHEBI:15377"/>
        <dbReference type="ChEBI" id="CHEBI:15378"/>
        <dbReference type="ChEBI" id="CHEBI:28938"/>
        <dbReference type="ChEBI" id="CHEBI:58453"/>
        <dbReference type="ChEBI" id="CHEBI:58614"/>
        <dbReference type="EC" id="3.5.4.26"/>
    </reaction>
</comment>
<keyword evidence="12" id="KW-0378">Hydrolase</keyword>
<keyword evidence="7 12" id="KW-0479">Metal-binding</keyword>
<dbReference type="InterPro" id="IPR024072">
    <property type="entry name" value="DHFR-like_dom_sf"/>
</dbReference>
<keyword evidence="18" id="KW-1185">Reference proteome</keyword>
<dbReference type="Gene3D" id="3.40.140.10">
    <property type="entry name" value="Cytidine Deaminase, domain 2"/>
    <property type="match status" value="1"/>
</dbReference>
<evidence type="ECO:0000256" key="3">
    <source>
        <dbReference type="ARBA" id="ARBA00004910"/>
    </source>
</evidence>
<comment type="cofactor">
    <cofactor evidence="12 15">
        <name>Zn(2+)</name>
        <dbReference type="ChEBI" id="CHEBI:29105"/>
    </cofactor>
    <text evidence="12 15">Binds 1 zinc ion.</text>
</comment>
<evidence type="ECO:0000256" key="15">
    <source>
        <dbReference type="PIRSR" id="PIRSR006769-3"/>
    </source>
</evidence>
<feature type="binding site" evidence="15">
    <location>
        <position position="74"/>
    </location>
    <ligand>
        <name>Zn(2+)</name>
        <dbReference type="ChEBI" id="CHEBI:29105"/>
        <note>catalytic</note>
    </ligand>
</feature>
<comment type="similarity">
    <text evidence="5 12">In the C-terminal section; belongs to the HTP reductase family.</text>
</comment>
<comment type="similarity">
    <text evidence="4 12">In the N-terminal section; belongs to the cytidine and deoxycytidylate deaminase family.</text>
</comment>
<dbReference type="Pfam" id="PF00383">
    <property type="entry name" value="dCMP_cyt_deam_1"/>
    <property type="match status" value="1"/>
</dbReference>
<evidence type="ECO:0000256" key="9">
    <source>
        <dbReference type="ARBA" id="ARBA00022857"/>
    </source>
</evidence>
<organism evidence="17 18">
    <name type="scientific">Roseibium suaedae</name>
    <dbReference type="NCBI Taxonomy" id="735517"/>
    <lineage>
        <taxon>Bacteria</taxon>
        <taxon>Pseudomonadati</taxon>
        <taxon>Pseudomonadota</taxon>
        <taxon>Alphaproteobacteria</taxon>
        <taxon>Hyphomicrobiales</taxon>
        <taxon>Stappiaceae</taxon>
        <taxon>Roseibium</taxon>
    </lineage>
</organism>
<keyword evidence="11" id="KW-0511">Multifunctional enzyme</keyword>
<dbReference type="InterPro" id="IPR016192">
    <property type="entry name" value="APOBEC/CMP_deaminase_Zn-bd"/>
</dbReference>
<keyword evidence="10 12" id="KW-0560">Oxidoreductase</keyword>
<feature type="binding site" evidence="14">
    <location>
        <position position="199"/>
    </location>
    <ligand>
        <name>NADP(+)</name>
        <dbReference type="ChEBI" id="CHEBI:58349"/>
    </ligand>
</feature>
<feature type="binding site" evidence="15">
    <location>
        <position position="49"/>
    </location>
    <ligand>
        <name>Zn(2+)</name>
        <dbReference type="ChEBI" id="CHEBI:29105"/>
        <note>catalytic</note>
    </ligand>
</feature>
<evidence type="ECO:0000256" key="7">
    <source>
        <dbReference type="ARBA" id="ARBA00022723"/>
    </source>
</evidence>
<dbReference type="GO" id="GO:0008835">
    <property type="term" value="F:diaminohydroxyphosphoribosylaminopyrimidine deaminase activity"/>
    <property type="evidence" value="ECO:0007669"/>
    <property type="project" value="UniProtKB-EC"/>
</dbReference>
<evidence type="ECO:0000256" key="12">
    <source>
        <dbReference type="PIRNR" id="PIRNR006769"/>
    </source>
</evidence>
<dbReference type="EC" id="3.5.4.26" evidence="12"/>
<gene>
    <name evidence="17" type="ORF">SAMN05444272_1295</name>
</gene>
<dbReference type="InterPro" id="IPR002125">
    <property type="entry name" value="CMP_dCMP_dom"/>
</dbReference>
<evidence type="ECO:0000259" key="16">
    <source>
        <dbReference type="PROSITE" id="PS51747"/>
    </source>
</evidence>
<dbReference type="PANTHER" id="PTHR38011:SF7">
    <property type="entry name" value="2,5-DIAMINO-6-RIBOSYLAMINO-4(3H)-PYRIMIDINONE 5'-PHOSPHATE REDUCTASE"/>
    <property type="match status" value="1"/>
</dbReference>
<sequence length="364" mass="37903">MQAAVALARRGLGRVWPNPSVGALVVGQAEDGTPILVGRGVTSRPGSAHAEVNALRQAGEKARGATCYVTLEPCSHHGRTPPCANALIAAGVARVVIGCLDPNPRVSGRGVAMLKEAGIEVVTGVEETACRDLQSGFIRRITDQRPMVSLKMAMSLDGFIGREGDGQVRISGPEAGDFVHGMRANHDAILVGIGTALADDPELTCRLPGLSGRSPVRVILDTDARLPLTSKLVRTAADVPVWLICGNDADRDRLAELSEAGVLVIKVPAPVGRVDPMTALRALGVRGITRLMVEGGASVAASFWQSGVVDVFSLVTGNINVGQGGIPPFAGLSLDEVHANPNYGVCHIGSLGGDRIEILRRRGA</sequence>
<dbReference type="SUPFAM" id="SSF53597">
    <property type="entry name" value="Dihydrofolate reductase-like"/>
    <property type="match status" value="1"/>
</dbReference>
<dbReference type="NCBIfam" id="TIGR00326">
    <property type="entry name" value="eubact_ribD"/>
    <property type="match status" value="1"/>
</dbReference>
<keyword evidence="6 12" id="KW-0686">Riboflavin biosynthesis</keyword>
<feature type="binding site" evidence="14">
    <location>
        <position position="153"/>
    </location>
    <ligand>
        <name>NADP(+)</name>
        <dbReference type="ChEBI" id="CHEBI:58349"/>
    </ligand>
</feature>
<comment type="function">
    <text evidence="1 12">Converts 2,5-diamino-6-(ribosylamino)-4(3h)-pyrimidinone 5'-phosphate into 5-amino-6-(ribosylamino)-2,4(1h,3h)-pyrimidinedione 5'-phosphate.</text>
</comment>
<evidence type="ECO:0000256" key="6">
    <source>
        <dbReference type="ARBA" id="ARBA00022619"/>
    </source>
</evidence>
<feature type="binding site" evidence="14">
    <location>
        <position position="294"/>
    </location>
    <ligand>
        <name>substrate</name>
    </ligand>
</feature>
<evidence type="ECO:0000256" key="8">
    <source>
        <dbReference type="ARBA" id="ARBA00022833"/>
    </source>
</evidence>
<evidence type="ECO:0000256" key="13">
    <source>
        <dbReference type="PIRSR" id="PIRSR006769-1"/>
    </source>
</evidence>
<dbReference type="InterPro" id="IPR016193">
    <property type="entry name" value="Cytidine_deaminase-like"/>
</dbReference>
<evidence type="ECO:0000256" key="14">
    <source>
        <dbReference type="PIRSR" id="PIRSR006769-2"/>
    </source>
</evidence>
<dbReference type="PROSITE" id="PS51747">
    <property type="entry name" value="CYT_DCMP_DEAMINASES_2"/>
    <property type="match status" value="1"/>
</dbReference>
<feature type="domain" description="CMP/dCMP-type deaminase" evidence="16">
    <location>
        <begin position="1"/>
        <end position="122"/>
    </location>
</feature>
<accession>A0A1M7CWI5</accession>
<dbReference type="InterPro" id="IPR004794">
    <property type="entry name" value="Eubact_RibD"/>
</dbReference>
<evidence type="ECO:0000256" key="10">
    <source>
        <dbReference type="ARBA" id="ARBA00023002"/>
    </source>
</evidence>
<evidence type="ECO:0000256" key="1">
    <source>
        <dbReference type="ARBA" id="ARBA00002151"/>
    </source>
</evidence>
<feature type="active site" description="Proton donor" evidence="13">
    <location>
        <position position="51"/>
    </location>
</feature>
<evidence type="ECO:0000256" key="2">
    <source>
        <dbReference type="ARBA" id="ARBA00004882"/>
    </source>
</evidence>
<protein>
    <recommendedName>
        <fullName evidence="12">Riboflavin biosynthesis protein RibD</fullName>
    </recommendedName>
    <domain>
        <recommendedName>
            <fullName evidence="12">Diaminohydroxyphosphoribosylaminopyrimidine deaminase</fullName>
            <shortName evidence="12">DRAP deaminase</shortName>
            <ecNumber evidence="12">3.5.4.26</ecNumber>
        </recommendedName>
        <alternativeName>
            <fullName evidence="12">Riboflavin-specific deaminase</fullName>
        </alternativeName>
    </domain>
    <domain>
        <recommendedName>
            <fullName evidence="12">5-amino-6-(5-phosphoribosylamino)uracil reductase</fullName>
            <ecNumber evidence="12">1.1.1.193</ecNumber>
        </recommendedName>
        <alternativeName>
            <fullName evidence="12">HTP reductase</fullName>
        </alternativeName>
    </domain>
</protein>
<feature type="binding site" evidence="14">
    <location>
        <position position="206"/>
    </location>
    <ligand>
        <name>substrate</name>
    </ligand>
</feature>
<feature type="binding site" evidence="14">
    <location>
        <position position="183"/>
    </location>
    <ligand>
        <name>substrate</name>
    </ligand>
</feature>
<keyword evidence="8 12" id="KW-0862">Zinc</keyword>
<evidence type="ECO:0000256" key="4">
    <source>
        <dbReference type="ARBA" id="ARBA00005259"/>
    </source>
</evidence>
<dbReference type="Proteomes" id="UP000186002">
    <property type="component" value="Unassembled WGS sequence"/>
</dbReference>
<dbReference type="UniPathway" id="UPA00275">
    <property type="reaction ID" value="UER00401"/>
</dbReference>
<feature type="binding site" evidence="14">
    <location>
        <position position="195"/>
    </location>
    <ligand>
        <name>NADP(+)</name>
        <dbReference type="ChEBI" id="CHEBI:58349"/>
    </ligand>
</feature>
<dbReference type="PROSITE" id="PS00903">
    <property type="entry name" value="CYT_DCMP_DEAMINASES_1"/>
    <property type="match status" value="1"/>
</dbReference>
<feature type="binding site" evidence="14">
    <location>
        <position position="203"/>
    </location>
    <ligand>
        <name>substrate</name>
    </ligand>
</feature>
<dbReference type="InterPro" id="IPR002734">
    <property type="entry name" value="RibDG_C"/>
</dbReference>
<feature type="binding site" evidence="14">
    <location>
        <position position="222"/>
    </location>
    <ligand>
        <name>NADP(+)</name>
        <dbReference type="ChEBI" id="CHEBI:58349"/>
    </ligand>
</feature>